<evidence type="ECO:0000313" key="3">
    <source>
        <dbReference type="Proteomes" id="UP000828390"/>
    </source>
</evidence>
<evidence type="ECO:0000313" key="2">
    <source>
        <dbReference type="EMBL" id="KAH3777526.1"/>
    </source>
</evidence>
<comment type="caution">
    <text evidence="2">The sequence shown here is derived from an EMBL/GenBank/DDBJ whole genome shotgun (WGS) entry which is preliminary data.</text>
</comment>
<keyword evidence="3" id="KW-1185">Reference proteome</keyword>
<sequence>MRLICLRLFTEHSPKDVKSRQSSRDLRRSCTTGPKGKSRGPSRASVGLWSKTNSLVQVNREDIKLMATVVTSGVAVN</sequence>
<dbReference type="AlphaFoldDB" id="A0A9D4ED49"/>
<name>A0A9D4ED49_DREPO</name>
<reference evidence="2" key="1">
    <citation type="journal article" date="2019" name="bioRxiv">
        <title>The Genome of the Zebra Mussel, Dreissena polymorpha: A Resource for Invasive Species Research.</title>
        <authorList>
            <person name="McCartney M.A."/>
            <person name="Auch B."/>
            <person name="Kono T."/>
            <person name="Mallez S."/>
            <person name="Zhang Y."/>
            <person name="Obille A."/>
            <person name="Becker A."/>
            <person name="Abrahante J.E."/>
            <person name="Garbe J."/>
            <person name="Badalamenti J.P."/>
            <person name="Herman A."/>
            <person name="Mangelson H."/>
            <person name="Liachko I."/>
            <person name="Sullivan S."/>
            <person name="Sone E.D."/>
            <person name="Koren S."/>
            <person name="Silverstein K.A.T."/>
            <person name="Beckman K.B."/>
            <person name="Gohl D.M."/>
        </authorList>
    </citation>
    <scope>NUCLEOTIDE SEQUENCE</scope>
    <source>
        <strain evidence="2">Duluth1</strain>
        <tissue evidence="2">Whole animal</tissue>
    </source>
</reference>
<feature type="region of interest" description="Disordered" evidence="1">
    <location>
        <begin position="16"/>
        <end position="46"/>
    </location>
</feature>
<reference evidence="2" key="2">
    <citation type="submission" date="2020-11" db="EMBL/GenBank/DDBJ databases">
        <authorList>
            <person name="McCartney M.A."/>
            <person name="Auch B."/>
            <person name="Kono T."/>
            <person name="Mallez S."/>
            <person name="Becker A."/>
            <person name="Gohl D.M."/>
            <person name="Silverstein K.A.T."/>
            <person name="Koren S."/>
            <person name="Bechman K.B."/>
            <person name="Herman A."/>
            <person name="Abrahante J.E."/>
            <person name="Garbe J."/>
        </authorList>
    </citation>
    <scope>NUCLEOTIDE SEQUENCE</scope>
    <source>
        <strain evidence="2">Duluth1</strain>
        <tissue evidence="2">Whole animal</tissue>
    </source>
</reference>
<evidence type="ECO:0000256" key="1">
    <source>
        <dbReference type="SAM" id="MobiDB-lite"/>
    </source>
</evidence>
<dbReference type="Proteomes" id="UP000828390">
    <property type="component" value="Unassembled WGS sequence"/>
</dbReference>
<organism evidence="2 3">
    <name type="scientific">Dreissena polymorpha</name>
    <name type="common">Zebra mussel</name>
    <name type="synonym">Mytilus polymorpha</name>
    <dbReference type="NCBI Taxonomy" id="45954"/>
    <lineage>
        <taxon>Eukaryota</taxon>
        <taxon>Metazoa</taxon>
        <taxon>Spiralia</taxon>
        <taxon>Lophotrochozoa</taxon>
        <taxon>Mollusca</taxon>
        <taxon>Bivalvia</taxon>
        <taxon>Autobranchia</taxon>
        <taxon>Heteroconchia</taxon>
        <taxon>Euheterodonta</taxon>
        <taxon>Imparidentia</taxon>
        <taxon>Neoheterodontei</taxon>
        <taxon>Myida</taxon>
        <taxon>Dreissenoidea</taxon>
        <taxon>Dreissenidae</taxon>
        <taxon>Dreissena</taxon>
    </lineage>
</organism>
<proteinExistence type="predicted"/>
<protein>
    <submittedName>
        <fullName evidence="2">Uncharacterized protein</fullName>
    </submittedName>
</protein>
<accession>A0A9D4ED49</accession>
<dbReference type="EMBL" id="JAIWYP010000009">
    <property type="protein sequence ID" value="KAH3777526.1"/>
    <property type="molecule type" value="Genomic_DNA"/>
</dbReference>
<feature type="compositionally biased region" description="Basic and acidic residues" evidence="1">
    <location>
        <begin position="16"/>
        <end position="28"/>
    </location>
</feature>
<gene>
    <name evidence="2" type="ORF">DPMN_178973</name>
</gene>